<reference evidence="1" key="1">
    <citation type="submission" date="2024-09" db="EMBL/GenBank/DDBJ databases">
        <title>Draft Genome Sequences of Neofusicoccum parvum.</title>
        <authorList>
            <person name="Ashida A."/>
            <person name="Camagna M."/>
            <person name="Tanaka A."/>
            <person name="Takemoto D."/>
        </authorList>
    </citation>
    <scope>NUCLEOTIDE SEQUENCE</scope>
    <source>
        <strain evidence="1">PPO83</strain>
    </source>
</reference>
<dbReference type="Proteomes" id="UP001165186">
    <property type="component" value="Unassembled WGS sequence"/>
</dbReference>
<evidence type="ECO:0000313" key="2">
    <source>
        <dbReference type="Proteomes" id="UP001165186"/>
    </source>
</evidence>
<name>A0ACB5S7X1_9PEZI</name>
<gene>
    <name evidence="1" type="primary">g1374</name>
    <name evidence="1" type="ORF">NpPPO83_00001374</name>
</gene>
<sequence length="343" mass="35955">MTKNQAAWITHPRAKPLKVDEAPEWKAGPGEVVIKNAAVAINPVEWKIQDSELLPVSYPAILGEDVAGVVEEVGDGVTRLKKGQRVMAYCHSIGSRNTANSGFQLYSLVPEILVSPIPDSLSFEQAAVIPSALSTAAAGLYEDTTLALPYPVLDGSRSNNGTILIWGAASSVGSSAVQLACASGLQVIATASAHNHDLVKSLGASSVFEYKSPSVIQDLIAAIKNAGDLVGVFDAVSTSDTITQVGSILYELGPRKVAFVMPPPEVLPENVQPVMTLSFNIAAPPHDAVGDALWRKYVPEALARGLLQAKPDPVVIGSGLGKIQEGIDRLKAGVSAQKIVVTL</sequence>
<comment type="caution">
    <text evidence="1">The sequence shown here is derived from an EMBL/GenBank/DDBJ whole genome shotgun (WGS) entry which is preliminary data.</text>
</comment>
<proteinExistence type="predicted"/>
<protein>
    <submittedName>
        <fullName evidence="1">Alcohol dehydrogenase</fullName>
    </submittedName>
</protein>
<evidence type="ECO:0000313" key="1">
    <source>
        <dbReference type="EMBL" id="GME28843.1"/>
    </source>
</evidence>
<keyword evidence="2" id="KW-1185">Reference proteome</keyword>
<dbReference type="EMBL" id="BSXG01000053">
    <property type="protein sequence ID" value="GME28843.1"/>
    <property type="molecule type" value="Genomic_DNA"/>
</dbReference>
<organism evidence="1 2">
    <name type="scientific">Neofusicoccum parvum</name>
    <dbReference type="NCBI Taxonomy" id="310453"/>
    <lineage>
        <taxon>Eukaryota</taxon>
        <taxon>Fungi</taxon>
        <taxon>Dikarya</taxon>
        <taxon>Ascomycota</taxon>
        <taxon>Pezizomycotina</taxon>
        <taxon>Dothideomycetes</taxon>
        <taxon>Dothideomycetes incertae sedis</taxon>
        <taxon>Botryosphaeriales</taxon>
        <taxon>Botryosphaeriaceae</taxon>
        <taxon>Neofusicoccum</taxon>
    </lineage>
</organism>
<accession>A0ACB5S7X1</accession>